<dbReference type="AlphaFoldDB" id="B4VK26"/>
<proteinExistence type="predicted"/>
<dbReference type="OrthoDB" id="514289at2"/>
<accession>B4VK26</accession>
<dbReference type="RefSeq" id="WP_006098841.1">
    <property type="nucleotide sequence ID" value="NZ_DS989843.1"/>
</dbReference>
<evidence type="ECO:0000313" key="1">
    <source>
        <dbReference type="EMBL" id="EDX77580.1"/>
    </source>
</evidence>
<name>B4VK26_9CYAN</name>
<dbReference type="EMBL" id="DS989843">
    <property type="protein sequence ID" value="EDX77580.1"/>
    <property type="molecule type" value="Genomic_DNA"/>
</dbReference>
<dbReference type="HOGENOM" id="CLU_176984_0_0_3"/>
<dbReference type="Proteomes" id="UP000003835">
    <property type="component" value="Unassembled WGS sequence"/>
</dbReference>
<sequence length="107" mass="12696">MTSLPQKRQPRRGRIFPKYTIPPEELARRRAKRIELGKRCRVIFERLRPELIEQYYNWFIAIEPDSGDYLIDPKLEGVIQKGQERYVNTDVKLTIFRLNETGTCGTI</sequence>
<dbReference type="eggNOG" id="ENOG50339HY">
    <property type="taxonomic scope" value="Bacteria"/>
</dbReference>
<keyword evidence="2" id="KW-1185">Reference proteome</keyword>
<evidence type="ECO:0000313" key="2">
    <source>
        <dbReference type="Proteomes" id="UP000003835"/>
    </source>
</evidence>
<protein>
    <submittedName>
        <fullName evidence="1">Uncharacterized protein</fullName>
    </submittedName>
</protein>
<organism evidence="1 2">
    <name type="scientific">Coleofasciculus chthonoplastes PCC 7420</name>
    <dbReference type="NCBI Taxonomy" id="118168"/>
    <lineage>
        <taxon>Bacteria</taxon>
        <taxon>Bacillati</taxon>
        <taxon>Cyanobacteriota</taxon>
        <taxon>Cyanophyceae</taxon>
        <taxon>Coleofasciculales</taxon>
        <taxon>Coleofasciculaceae</taxon>
        <taxon>Coleofasciculus</taxon>
    </lineage>
</organism>
<gene>
    <name evidence="1" type="ORF">MC7420_2904</name>
</gene>
<reference evidence="1 2" key="1">
    <citation type="submission" date="2008-07" db="EMBL/GenBank/DDBJ databases">
        <authorList>
            <person name="Tandeau de Marsac N."/>
            <person name="Ferriera S."/>
            <person name="Johnson J."/>
            <person name="Kravitz S."/>
            <person name="Beeson K."/>
            <person name="Sutton G."/>
            <person name="Rogers Y.-H."/>
            <person name="Friedman R."/>
            <person name="Frazier M."/>
            <person name="Venter J.C."/>
        </authorList>
    </citation>
    <scope>NUCLEOTIDE SEQUENCE [LARGE SCALE GENOMIC DNA]</scope>
    <source>
        <strain evidence="1 2">PCC 7420</strain>
    </source>
</reference>